<comment type="subcellular location">
    <subcellularLocation>
        <location evidence="2">Cell membrane</location>
        <topology evidence="2">Multi-pass membrane protein</topology>
    </subcellularLocation>
</comment>
<reference evidence="14 15" key="1">
    <citation type="journal article" date="2021" name="ISME Commun">
        <title>Automated analysis of genomic sequences facilitates high-throughput and comprehensive description of bacteria.</title>
        <authorList>
            <person name="Hitch T.C.A."/>
        </authorList>
    </citation>
    <scope>NUCLEOTIDE SEQUENCE [LARGE SCALE GENOMIC DNA]</scope>
    <source>
        <strain evidence="14 15">Sanger_109</strain>
    </source>
</reference>
<name>A0ABT2TMN1_9FIRM</name>
<gene>
    <name evidence="14" type="ORF">OCV88_14280</name>
</gene>
<feature type="transmembrane region" description="Helical" evidence="13">
    <location>
        <begin position="325"/>
        <end position="348"/>
    </location>
</feature>
<evidence type="ECO:0000313" key="15">
    <source>
        <dbReference type="Proteomes" id="UP001652442"/>
    </source>
</evidence>
<feature type="transmembrane region" description="Helical" evidence="13">
    <location>
        <begin position="139"/>
        <end position="159"/>
    </location>
</feature>
<evidence type="ECO:0000256" key="13">
    <source>
        <dbReference type="SAM" id="Phobius"/>
    </source>
</evidence>
<keyword evidence="8 13" id="KW-0812">Transmembrane</keyword>
<accession>A0ABT2TMN1</accession>
<feature type="transmembrane region" description="Helical" evidence="13">
    <location>
        <begin position="360"/>
        <end position="382"/>
    </location>
</feature>
<keyword evidence="7" id="KW-1003">Cell membrane</keyword>
<evidence type="ECO:0000256" key="11">
    <source>
        <dbReference type="ARBA" id="ARBA00023136"/>
    </source>
</evidence>
<dbReference type="PANTHER" id="PTHR43298:SF2">
    <property type="entry name" value="FMN_FAD EXPORTER YEEO-RELATED"/>
    <property type="match status" value="1"/>
</dbReference>
<evidence type="ECO:0000313" key="14">
    <source>
        <dbReference type="EMBL" id="MCU6763479.1"/>
    </source>
</evidence>
<protein>
    <recommendedName>
        <fullName evidence="4">Probable multidrug resistance protein NorM</fullName>
    </recommendedName>
    <alternativeName>
        <fullName evidence="12">Multidrug-efflux transporter</fullName>
    </alternativeName>
</protein>
<feature type="transmembrane region" description="Helical" evidence="13">
    <location>
        <begin position="66"/>
        <end position="86"/>
    </location>
</feature>
<dbReference type="RefSeq" id="WP_262591390.1">
    <property type="nucleotide sequence ID" value="NZ_JAOQJQ010000007.1"/>
</dbReference>
<comment type="function">
    <text evidence="1">Multidrug efflux pump.</text>
</comment>
<comment type="similarity">
    <text evidence="3">Belongs to the multi antimicrobial extrusion (MATE) (TC 2.A.66.1) family.</text>
</comment>
<feature type="transmembrane region" description="Helical" evidence="13">
    <location>
        <begin position="171"/>
        <end position="192"/>
    </location>
</feature>
<evidence type="ECO:0000256" key="12">
    <source>
        <dbReference type="ARBA" id="ARBA00031636"/>
    </source>
</evidence>
<feature type="transmembrane region" description="Helical" evidence="13">
    <location>
        <begin position="261"/>
        <end position="280"/>
    </location>
</feature>
<feature type="transmembrane region" description="Helical" evidence="13">
    <location>
        <begin position="420"/>
        <end position="439"/>
    </location>
</feature>
<dbReference type="Pfam" id="PF01554">
    <property type="entry name" value="MatE"/>
    <property type="match status" value="2"/>
</dbReference>
<dbReference type="NCBIfam" id="TIGR00797">
    <property type="entry name" value="matE"/>
    <property type="match status" value="1"/>
</dbReference>
<keyword evidence="15" id="KW-1185">Reference proteome</keyword>
<dbReference type="PIRSF" id="PIRSF006603">
    <property type="entry name" value="DinF"/>
    <property type="match status" value="1"/>
</dbReference>
<evidence type="ECO:0000256" key="3">
    <source>
        <dbReference type="ARBA" id="ARBA00010199"/>
    </source>
</evidence>
<proteinExistence type="inferred from homology"/>
<dbReference type="Proteomes" id="UP001652442">
    <property type="component" value="Unassembled WGS sequence"/>
</dbReference>
<evidence type="ECO:0000256" key="5">
    <source>
        <dbReference type="ARBA" id="ARBA00022448"/>
    </source>
</evidence>
<evidence type="ECO:0000256" key="2">
    <source>
        <dbReference type="ARBA" id="ARBA00004651"/>
    </source>
</evidence>
<feature type="transmembrane region" description="Helical" evidence="13">
    <location>
        <begin position="198"/>
        <end position="221"/>
    </location>
</feature>
<evidence type="ECO:0000256" key="7">
    <source>
        <dbReference type="ARBA" id="ARBA00022475"/>
    </source>
</evidence>
<feature type="transmembrane region" description="Helical" evidence="13">
    <location>
        <begin position="21"/>
        <end position="46"/>
    </location>
</feature>
<dbReference type="EMBL" id="JAOQJQ010000007">
    <property type="protein sequence ID" value="MCU6763479.1"/>
    <property type="molecule type" value="Genomic_DNA"/>
</dbReference>
<keyword evidence="9 13" id="KW-1133">Transmembrane helix</keyword>
<evidence type="ECO:0000256" key="1">
    <source>
        <dbReference type="ARBA" id="ARBA00003408"/>
    </source>
</evidence>
<dbReference type="InterPro" id="IPR050222">
    <property type="entry name" value="MATE_MdtK"/>
</dbReference>
<keyword evidence="11 13" id="KW-0472">Membrane</keyword>
<dbReference type="InterPro" id="IPR002528">
    <property type="entry name" value="MATE_fam"/>
</dbReference>
<keyword evidence="10" id="KW-0406">Ion transport</keyword>
<feature type="transmembrane region" description="Helical" evidence="13">
    <location>
        <begin position="394"/>
        <end position="414"/>
    </location>
</feature>
<sequence>MKWKLELPAEESKMLFSRQDLVKLMIPLVFEQLLMMLVGVVDTAMVSRVGEAAVSGVSLVDMINQLIIQILEALATGGAVIAAQYIGHREHKKSCQTANQLMIVVTLISVGIMGLMFLIKGPVLGGLFGNVDDTVMTSAMTYLMISAVSYPFLGIYSAGAALFRSMKKTSVTLWMAALMNIVNIIFNSIFIFGLDMGVAGAALGSLAGRMISAVVITLLLLNKKQIVHLEKITGPVFDGTLIRKILYIGVPNGLENGMFQFGRILVVAIVSGFGTVQIAANAVANNIAGIEVIPGFAVGIGMITVIGQCVGAGDYKQAEYYTKKLNRLAMAVMFLYNGGILLLLPLILKAYVLSPETLQMAVILLVIHGGFAMFLWAPSFVMPNALRASNDVKFTMTVSMVSMWVCRILFSVILGRFAGLGVIGVWLAMVLDWVFRLIFFRVRFRSGKWQRIKLI</sequence>
<evidence type="ECO:0000256" key="6">
    <source>
        <dbReference type="ARBA" id="ARBA00022449"/>
    </source>
</evidence>
<evidence type="ECO:0000256" key="4">
    <source>
        <dbReference type="ARBA" id="ARBA00020268"/>
    </source>
</evidence>
<dbReference type="CDD" id="cd13137">
    <property type="entry name" value="MATE_NorM_like"/>
    <property type="match status" value="1"/>
</dbReference>
<evidence type="ECO:0000256" key="8">
    <source>
        <dbReference type="ARBA" id="ARBA00022692"/>
    </source>
</evidence>
<comment type="caution">
    <text evidence="14">The sequence shown here is derived from an EMBL/GenBank/DDBJ whole genome shotgun (WGS) entry which is preliminary data.</text>
</comment>
<feature type="transmembrane region" description="Helical" evidence="13">
    <location>
        <begin position="98"/>
        <end position="119"/>
    </location>
</feature>
<keyword evidence="6" id="KW-0050">Antiport</keyword>
<evidence type="ECO:0000256" key="9">
    <source>
        <dbReference type="ARBA" id="ARBA00022989"/>
    </source>
</evidence>
<organism evidence="14 15">
    <name type="scientific">Brotonthovivens ammoniilytica</name>
    <dbReference type="NCBI Taxonomy" id="2981725"/>
    <lineage>
        <taxon>Bacteria</taxon>
        <taxon>Bacillati</taxon>
        <taxon>Bacillota</taxon>
        <taxon>Clostridia</taxon>
        <taxon>Lachnospirales</taxon>
        <taxon>Lachnospiraceae</taxon>
        <taxon>Brotonthovivens</taxon>
    </lineage>
</organism>
<dbReference type="InterPro" id="IPR048279">
    <property type="entry name" value="MdtK-like"/>
</dbReference>
<evidence type="ECO:0000256" key="10">
    <source>
        <dbReference type="ARBA" id="ARBA00023065"/>
    </source>
</evidence>
<feature type="transmembrane region" description="Helical" evidence="13">
    <location>
        <begin position="292"/>
        <end position="313"/>
    </location>
</feature>
<dbReference type="PANTHER" id="PTHR43298">
    <property type="entry name" value="MULTIDRUG RESISTANCE PROTEIN NORM-RELATED"/>
    <property type="match status" value="1"/>
</dbReference>
<keyword evidence="5" id="KW-0813">Transport</keyword>